<dbReference type="PANTHER" id="PTHR37984">
    <property type="entry name" value="PROTEIN CBG26694"/>
    <property type="match status" value="1"/>
</dbReference>
<dbReference type="GO" id="GO:0016787">
    <property type="term" value="F:hydrolase activity"/>
    <property type="evidence" value="ECO:0007669"/>
    <property type="project" value="UniProtKB-KW"/>
</dbReference>
<gene>
    <name evidence="8" type="primary">TY3B-G_557</name>
    <name evidence="8" type="ORF">TNCV_887631</name>
</gene>
<keyword evidence="2" id="KW-0548">Nucleotidyltransferase</keyword>
<dbReference type="EMBL" id="BMAU01021087">
    <property type="protein sequence ID" value="GFX90066.1"/>
    <property type="molecule type" value="Genomic_DNA"/>
</dbReference>
<organism evidence="8 9">
    <name type="scientific">Trichonephila clavipes</name>
    <name type="common">Golden silk orbweaver</name>
    <name type="synonym">Nephila clavipes</name>
    <dbReference type="NCBI Taxonomy" id="2585209"/>
    <lineage>
        <taxon>Eukaryota</taxon>
        <taxon>Metazoa</taxon>
        <taxon>Ecdysozoa</taxon>
        <taxon>Arthropoda</taxon>
        <taxon>Chelicerata</taxon>
        <taxon>Arachnida</taxon>
        <taxon>Araneae</taxon>
        <taxon>Araneomorphae</taxon>
        <taxon>Entelegynae</taxon>
        <taxon>Araneoidea</taxon>
        <taxon>Nephilidae</taxon>
        <taxon>Trichonephila</taxon>
    </lineage>
</organism>
<reference evidence="8" key="1">
    <citation type="submission" date="2020-08" db="EMBL/GenBank/DDBJ databases">
        <title>Multicomponent nature underlies the extraordinary mechanical properties of spider dragline silk.</title>
        <authorList>
            <person name="Kono N."/>
            <person name="Nakamura H."/>
            <person name="Mori M."/>
            <person name="Yoshida Y."/>
            <person name="Ohtoshi R."/>
            <person name="Malay A.D."/>
            <person name="Moran D.A.P."/>
            <person name="Tomita M."/>
            <person name="Numata K."/>
            <person name="Arakawa K."/>
        </authorList>
    </citation>
    <scope>NUCLEOTIDE SEQUENCE</scope>
</reference>
<dbReference type="Proteomes" id="UP000887159">
    <property type="component" value="Unassembled WGS sequence"/>
</dbReference>
<evidence type="ECO:0000313" key="9">
    <source>
        <dbReference type="Proteomes" id="UP000887159"/>
    </source>
</evidence>
<keyword evidence="9" id="KW-1185">Reference proteome</keyword>
<evidence type="ECO:0000256" key="6">
    <source>
        <dbReference type="ARBA" id="ARBA00022918"/>
    </source>
</evidence>
<keyword evidence="6" id="KW-0695">RNA-directed DNA polymerase</keyword>
<comment type="caution">
    <text evidence="8">The sequence shown here is derived from an EMBL/GenBank/DDBJ whole genome shotgun (WGS) entry which is preliminary data.</text>
</comment>
<accession>A0A8X6RE63</accession>
<keyword evidence="5" id="KW-0378">Hydrolase</keyword>
<dbReference type="InterPro" id="IPR050951">
    <property type="entry name" value="Retrovirus_Pol_polyprotein"/>
</dbReference>
<dbReference type="Pfam" id="PF17917">
    <property type="entry name" value="RT_RNaseH"/>
    <property type="match status" value="1"/>
</dbReference>
<keyword evidence="3" id="KW-0540">Nuclease</keyword>
<dbReference type="PANTHER" id="PTHR37984:SF5">
    <property type="entry name" value="PROTEIN NYNRIN-LIKE"/>
    <property type="match status" value="1"/>
</dbReference>
<evidence type="ECO:0000256" key="3">
    <source>
        <dbReference type="ARBA" id="ARBA00022722"/>
    </source>
</evidence>
<dbReference type="GO" id="GO:0003964">
    <property type="term" value="F:RNA-directed DNA polymerase activity"/>
    <property type="evidence" value="ECO:0007669"/>
    <property type="project" value="UniProtKB-KW"/>
</dbReference>
<evidence type="ECO:0000256" key="1">
    <source>
        <dbReference type="ARBA" id="ARBA00022679"/>
    </source>
</evidence>
<dbReference type="AlphaFoldDB" id="A0A8X6RE63"/>
<feature type="domain" description="Reverse transcriptase RNase H-like" evidence="7">
    <location>
        <begin position="12"/>
        <end position="118"/>
    </location>
</feature>
<evidence type="ECO:0000256" key="2">
    <source>
        <dbReference type="ARBA" id="ARBA00022695"/>
    </source>
</evidence>
<protein>
    <submittedName>
        <fullName evidence="8">Transposon Ty3-G Gag-Pol polyprotein</fullName>
    </submittedName>
</protein>
<dbReference type="InterPro" id="IPR041373">
    <property type="entry name" value="RT_RNaseH"/>
</dbReference>
<proteinExistence type="predicted"/>
<name>A0A8X6RE63_TRICX</name>
<dbReference type="InterPro" id="IPR043502">
    <property type="entry name" value="DNA/RNA_pol_sf"/>
</dbReference>
<evidence type="ECO:0000313" key="8">
    <source>
        <dbReference type="EMBL" id="GFX90066.1"/>
    </source>
</evidence>
<evidence type="ECO:0000256" key="4">
    <source>
        <dbReference type="ARBA" id="ARBA00022759"/>
    </source>
</evidence>
<evidence type="ECO:0000259" key="7">
    <source>
        <dbReference type="Pfam" id="PF17917"/>
    </source>
</evidence>
<sequence length="149" mass="16794">MAEVTLLTHPGAQLGLWVGASDIGTGCTLSQLSQEKCEPHTHTIAFFSMKLNKNQQKWSTYDTELFSIYSSIRKFKHMLEGRNFTIYTDQKPLIYALEQNPNKCSPRQLGHLDLISQYSTDIRHVQGSESIAADALSRFEIDSITNSPN</sequence>
<dbReference type="SUPFAM" id="SSF56672">
    <property type="entry name" value="DNA/RNA polymerases"/>
    <property type="match status" value="1"/>
</dbReference>
<dbReference type="CDD" id="cd09274">
    <property type="entry name" value="RNase_HI_RT_Ty3"/>
    <property type="match status" value="1"/>
</dbReference>
<dbReference type="GO" id="GO:0004519">
    <property type="term" value="F:endonuclease activity"/>
    <property type="evidence" value="ECO:0007669"/>
    <property type="project" value="UniProtKB-KW"/>
</dbReference>
<evidence type="ECO:0000256" key="5">
    <source>
        <dbReference type="ARBA" id="ARBA00022801"/>
    </source>
</evidence>
<keyword evidence="4" id="KW-0255">Endonuclease</keyword>
<keyword evidence="1" id="KW-0808">Transferase</keyword>